<gene>
    <name evidence="3" type="ORF">V3330_03005</name>
</gene>
<dbReference type="Gene3D" id="1.20.1260.10">
    <property type="match status" value="1"/>
</dbReference>
<proteinExistence type="predicted"/>
<feature type="domain" description="DUF305" evidence="2">
    <location>
        <begin position="93"/>
        <end position="142"/>
    </location>
</feature>
<evidence type="ECO:0000256" key="1">
    <source>
        <dbReference type="SAM" id="Phobius"/>
    </source>
</evidence>
<keyword evidence="1" id="KW-0812">Transmembrane</keyword>
<comment type="caution">
    <text evidence="3">The sequence shown here is derived from an EMBL/GenBank/DDBJ whole genome shotgun (WGS) entry which is preliminary data.</text>
</comment>
<reference evidence="3 4" key="1">
    <citation type="submission" date="2024-02" db="EMBL/GenBank/DDBJ databases">
        <title>A novel Wenzhouxiangellaceae bacterium, isolated from coastal sediments.</title>
        <authorList>
            <person name="Du Z.-J."/>
            <person name="Ye Y.-Q."/>
            <person name="Zhang X.-Y."/>
        </authorList>
    </citation>
    <scope>NUCLEOTIDE SEQUENCE [LARGE SCALE GENOMIC DNA]</scope>
    <source>
        <strain evidence="3 4">CH-27</strain>
    </source>
</reference>
<dbReference type="EMBL" id="JAZHOG010000002">
    <property type="protein sequence ID" value="MEJ8566585.1"/>
    <property type="molecule type" value="Genomic_DNA"/>
</dbReference>
<accession>A0AAW9RDU0</accession>
<dbReference type="Pfam" id="PF03713">
    <property type="entry name" value="DUF305"/>
    <property type="match status" value="1"/>
</dbReference>
<keyword evidence="1" id="KW-0472">Membrane</keyword>
<dbReference type="Proteomes" id="UP001359886">
    <property type="component" value="Unassembled WGS sequence"/>
</dbReference>
<evidence type="ECO:0000313" key="3">
    <source>
        <dbReference type="EMBL" id="MEJ8566585.1"/>
    </source>
</evidence>
<keyword evidence="4" id="KW-1185">Reference proteome</keyword>
<evidence type="ECO:0000313" key="4">
    <source>
        <dbReference type="Proteomes" id="UP001359886"/>
    </source>
</evidence>
<dbReference type="AlphaFoldDB" id="A0AAW9RDU0"/>
<organism evidence="3 4">
    <name type="scientific">Elongatibacter sediminis</name>
    <dbReference type="NCBI Taxonomy" id="3119006"/>
    <lineage>
        <taxon>Bacteria</taxon>
        <taxon>Pseudomonadati</taxon>
        <taxon>Pseudomonadota</taxon>
        <taxon>Gammaproteobacteria</taxon>
        <taxon>Chromatiales</taxon>
        <taxon>Wenzhouxiangellaceae</taxon>
        <taxon>Elongatibacter</taxon>
    </lineage>
</organism>
<keyword evidence="1" id="KW-1133">Transmembrane helix</keyword>
<feature type="transmembrane region" description="Helical" evidence="1">
    <location>
        <begin position="66"/>
        <end position="85"/>
    </location>
</feature>
<name>A0AAW9RDU0_9GAMM</name>
<dbReference type="InterPro" id="IPR012347">
    <property type="entry name" value="Ferritin-like"/>
</dbReference>
<sequence>MQSYLRFGAMILTSTALMLLLMYFNSYSMEHVFWSETRFYMALYMGAMMAVVMLTYMLAHYRNRAVNAAIFAGSAVVFVVALFLLRSQSTVQDVSWMKAMIPHHSIAILTSERAQISDPRVRELADQIIEAQRLEIDEMKALIADLEGGPRATPEIDGK</sequence>
<evidence type="ECO:0000259" key="2">
    <source>
        <dbReference type="Pfam" id="PF03713"/>
    </source>
</evidence>
<protein>
    <submittedName>
        <fullName evidence="3">DUF305 domain-containing protein</fullName>
    </submittedName>
</protein>
<dbReference type="InterPro" id="IPR005183">
    <property type="entry name" value="DUF305_CopM-like"/>
</dbReference>
<dbReference type="RefSeq" id="WP_354693909.1">
    <property type="nucleotide sequence ID" value="NZ_JAZHOG010000002.1"/>
</dbReference>
<feature type="transmembrane region" description="Helical" evidence="1">
    <location>
        <begin position="39"/>
        <end position="59"/>
    </location>
</feature>
<feature type="transmembrane region" description="Helical" evidence="1">
    <location>
        <begin position="7"/>
        <end position="27"/>
    </location>
</feature>